<dbReference type="Proteomes" id="UP001596296">
    <property type="component" value="Unassembled WGS sequence"/>
</dbReference>
<evidence type="ECO:0000259" key="2">
    <source>
        <dbReference type="SMART" id="SM00014"/>
    </source>
</evidence>
<reference evidence="3 4" key="1">
    <citation type="journal article" date="2019" name="Int. J. Syst. Evol. Microbiol.">
        <title>The Global Catalogue of Microorganisms (GCM) 10K type strain sequencing project: providing services to taxonomists for standard genome sequencing and annotation.</title>
        <authorList>
            <consortium name="The Broad Institute Genomics Platform"/>
            <consortium name="The Broad Institute Genome Sequencing Center for Infectious Disease"/>
            <person name="Wu L."/>
            <person name="Ma J."/>
        </authorList>
    </citation>
    <scope>NUCLEOTIDE SEQUENCE [LARGE SCALE GENOMIC DNA]</scope>
    <source>
        <strain evidence="3 4">SKJ47</strain>
    </source>
</reference>
<dbReference type="SUPFAM" id="SSF48317">
    <property type="entry name" value="Acid phosphatase/Vanadium-dependent haloperoxidase"/>
    <property type="match status" value="1"/>
</dbReference>
<dbReference type="SMART" id="SM00014">
    <property type="entry name" value="acidPPc"/>
    <property type="match status" value="1"/>
</dbReference>
<keyword evidence="1" id="KW-1133">Transmembrane helix</keyword>
<dbReference type="EMBL" id="JBHSXL010000009">
    <property type="protein sequence ID" value="MFC6893059.1"/>
    <property type="molecule type" value="Genomic_DNA"/>
</dbReference>
<organism evidence="3 4">
    <name type="scientific">Halopenitus salinus</name>
    <dbReference type="NCBI Taxonomy" id="1198295"/>
    <lineage>
        <taxon>Archaea</taxon>
        <taxon>Methanobacteriati</taxon>
        <taxon>Methanobacteriota</taxon>
        <taxon>Stenosarchaea group</taxon>
        <taxon>Halobacteria</taxon>
        <taxon>Halobacteriales</taxon>
        <taxon>Haloferacaceae</taxon>
        <taxon>Halopenitus</taxon>
    </lineage>
</organism>
<feature type="transmembrane region" description="Helical" evidence="1">
    <location>
        <begin position="113"/>
        <end position="134"/>
    </location>
</feature>
<dbReference type="RefSeq" id="WP_379744235.1">
    <property type="nucleotide sequence ID" value="NZ_JBHSVN010000001.1"/>
</dbReference>
<feature type="transmembrane region" description="Helical" evidence="1">
    <location>
        <begin position="288"/>
        <end position="308"/>
    </location>
</feature>
<feature type="transmembrane region" description="Helical" evidence="1">
    <location>
        <begin position="57"/>
        <end position="78"/>
    </location>
</feature>
<dbReference type="InterPro" id="IPR036938">
    <property type="entry name" value="PAP2/HPO_sf"/>
</dbReference>
<accession>A0ABD5UZ46</accession>
<dbReference type="Pfam" id="PF01569">
    <property type="entry name" value="PAP2"/>
    <property type="match status" value="1"/>
</dbReference>
<proteinExistence type="predicted"/>
<comment type="caution">
    <text evidence="3">The sequence shown here is derived from an EMBL/GenBank/DDBJ whole genome shotgun (WGS) entry which is preliminary data.</text>
</comment>
<keyword evidence="1" id="KW-0812">Transmembrane</keyword>
<feature type="transmembrane region" description="Helical" evidence="1">
    <location>
        <begin position="146"/>
        <end position="167"/>
    </location>
</feature>
<dbReference type="PANTHER" id="PTHR14969:SF13">
    <property type="entry name" value="AT30094P"/>
    <property type="match status" value="1"/>
</dbReference>
<keyword evidence="1" id="KW-0472">Membrane</keyword>
<feature type="domain" description="Phosphatidic acid phosphatase type 2/haloperoxidase" evidence="2">
    <location>
        <begin position="56"/>
        <end position="184"/>
    </location>
</feature>
<evidence type="ECO:0000313" key="4">
    <source>
        <dbReference type="Proteomes" id="UP001596296"/>
    </source>
</evidence>
<gene>
    <name evidence="3" type="ORF">ACFQE9_10660</name>
</gene>
<feature type="transmembrane region" description="Helical" evidence="1">
    <location>
        <begin position="173"/>
        <end position="190"/>
    </location>
</feature>
<name>A0ABD5UZ46_9EURY</name>
<feature type="transmembrane region" description="Helical" evidence="1">
    <location>
        <begin position="20"/>
        <end position="45"/>
    </location>
</feature>
<protein>
    <submittedName>
        <fullName evidence="3">Phosphatase PAP2 family protein</fullName>
    </submittedName>
</protein>
<evidence type="ECO:0000313" key="3">
    <source>
        <dbReference type="EMBL" id="MFC6893059.1"/>
    </source>
</evidence>
<feature type="transmembrane region" description="Helical" evidence="1">
    <location>
        <begin position="215"/>
        <end position="232"/>
    </location>
</feature>
<dbReference type="AlphaFoldDB" id="A0ABD5UZ46"/>
<keyword evidence="4" id="KW-1185">Reference proteome</keyword>
<dbReference type="InterPro" id="IPR000326">
    <property type="entry name" value="PAP2/HPO"/>
</dbReference>
<evidence type="ECO:0000256" key="1">
    <source>
        <dbReference type="SAM" id="Phobius"/>
    </source>
</evidence>
<dbReference type="Gene3D" id="1.20.144.10">
    <property type="entry name" value="Phosphatidic acid phosphatase type 2/haloperoxidase"/>
    <property type="match status" value="1"/>
</dbReference>
<sequence length="319" mass="31941">MGRGIGESAVVDALPDVAVVVGAAVTTLGDTWFVFVLLASVYWFLSQRFASDPRRSGATLVAIVTGTLAALTLLKVGFGVPRPPAAATPAAAPGWLPAVLEGWFAGTTESDGFGFPSGHATGAAVTYLGLAVVLDRLGGRRPRLALGGLLAVAVGLSRVVIEVHYLVDVLAGWLLGAGLLAAGLALARSFDDRVGFDGRSGFDDRSGSLDPTRPFLAAAAVGVLGVLVAFGLGEPGSVADASVAVGTALGGAVGWTRCEGSEPPVSLPIAAGAFAVSGPLWLLALTDLAPSIAGAVPAFLASAVILAAPRLSERVAGRN</sequence>
<dbReference type="PANTHER" id="PTHR14969">
    <property type="entry name" value="SPHINGOSINE-1-PHOSPHATE PHOSPHOHYDROLASE"/>
    <property type="match status" value="1"/>
</dbReference>